<dbReference type="InterPro" id="IPR002931">
    <property type="entry name" value="Transglutaminase-like"/>
</dbReference>
<feature type="compositionally biased region" description="Basic and acidic residues" evidence="8">
    <location>
        <begin position="112"/>
        <end position="126"/>
    </location>
</feature>
<organism evidence="10 11">
    <name type="scientific">Populus euphratica</name>
    <name type="common">Euphrates poplar</name>
    <dbReference type="NCBI Taxonomy" id="75702"/>
    <lineage>
        <taxon>Eukaryota</taxon>
        <taxon>Viridiplantae</taxon>
        <taxon>Streptophyta</taxon>
        <taxon>Embryophyta</taxon>
        <taxon>Tracheophyta</taxon>
        <taxon>Spermatophyta</taxon>
        <taxon>Magnoliopsida</taxon>
        <taxon>eudicotyledons</taxon>
        <taxon>Gunneridae</taxon>
        <taxon>Pentapetalae</taxon>
        <taxon>rosids</taxon>
        <taxon>fabids</taxon>
        <taxon>Malpighiales</taxon>
        <taxon>Salicaceae</taxon>
        <taxon>Saliceae</taxon>
        <taxon>Populus</taxon>
    </lineage>
</organism>
<dbReference type="Gene3D" id="3.10.20.90">
    <property type="entry name" value="Phosphatidylinositol 3-kinase Catalytic Subunit, Chain A, domain 1"/>
    <property type="match status" value="1"/>
</dbReference>
<protein>
    <recommendedName>
        <fullName evidence="5">Peptide-N(4)-(N-acetyl-beta-glucosaminyl)asparagine amidase</fullName>
        <ecNumber evidence="4">3.5.1.52</ecNumber>
    </recommendedName>
    <alternativeName>
        <fullName evidence="7">Peptide:N-glycanase</fullName>
    </alternativeName>
</protein>
<sequence length="893" mass="102413">MVARQFIISHNDSIFDVDYDTDDGLEDFKKQLFYLTSIPPHLQKITGEDDDRVVSDDSDLTGISNKLKLIKINEEEKEVKVQELAVSRQSEEFGRKIRPYISRVQMYEDPVRQEAARKTVPREEKNPVPSLRNKQNKNHINSINRNKILNSQSLSKGKDRKKKRVKMVARKFIISHNDSIFDVDYDTDDGLEVLKIQLISLTSIPPHLQQITGEDDDRVVSDDSDLTGISNKLKLIKINEEEKEVKVQELIAAVVGRQNEEESIRDILGGDDVSDDSDVVHVSNELKELTVADLMKSDEELAHMLQAEEEALMLQEFAVSEQSEEFGRQIRPYISQVQMYEDPVRQEAARKTVPREELEEKALVSLAKEGNFKPSKTEQDHAFLLQLLFWFKQSFRCFSFLFCFYVGFALKINKILLNKYLVLFMYTAYMCQWLANCFTLYCRAFGYESRLILDFTDHVWTECFSELLGRWMHLDPCAPVFDRPLRYEKGWKKKLNYVIAIAKDGVYDVTKRYTRKWVEVLSRRNITTEPDLLATLHSMTRECRRSFTTQILSVLEERDKIESEELERSLCSTNDSSVSLPGRQSGNKEWRIARSEIGFHDNCSLSHTSCPIRVCVDEHVTKTYNAFSPLLSSCVDQSLPKSRIIEILKIFKGILVELGNSSYKTRRTSINPFILHLLPYFEELINALSLKSEIDTDGKVDICLAADPVTTCLGLPVVLDALDDLINVLNNFDNISKVSLSWPLIKLNRIHSGSVLASGEELPFGIATSAFDGLRTSKWEEPDGARGCWIVYKLSDNQMHKLVAYDIMSANDAPERDPMDWVVEGSHDGGSSWRILDKQTSQMFKDRFQRKSFKINSDSVPCNAFRFQFLAARDVQSNSRLQLGSIDLYASSN</sequence>
<evidence type="ECO:0000259" key="9">
    <source>
        <dbReference type="SMART" id="SM00460"/>
    </source>
</evidence>
<evidence type="ECO:0000256" key="5">
    <source>
        <dbReference type="ARBA" id="ARBA00018546"/>
    </source>
</evidence>
<dbReference type="Gene3D" id="3.10.620.30">
    <property type="match status" value="1"/>
</dbReference>
<dbReference type="Proteomes" id="UP000694918">
    <property type="component" value="Unplaced"/>
</dbReference>
<dbReference type="SUPFAM" id="SSF54001">
    <property type="entry name" value="Cysteine proteinases"/>
    <property type="match status" value="1"/>
</dbReference>
<evidence type="ECO:0000256" key="4">
    <source>
        <dbReference type="ARBA" id="ARBA00012158"/>
    </source>
</evidence>
<comment type="catalytic activity">
    <reaction evidence="1">
        <text>Hydrolysis of an N(4)-(acetyl-beta-D-glucosaminyl)asparagine residue in which the glucosamine residue may be further glycosylated, to yield a (substituted) N-acetyl-beta-D-glucosaminylamine and a peptide containing an aspartate residue.</text>
        <dbReference type="EC" id="3.5.1.52"/>
    </reaction>
</comment>
<dbReference type="Gene3D" id="2.60.120.260">
    <property type="entry name" value="Galactose-binding domain-like"/>
    <property type="match status" value="1"/>
</dbReference>
<evidence type="ECO:0000256" key="2">
    <source>
        <dbReference type="ARBA" id="ARBA00001947"/>
    </source>
</evidence>
<dbReference type="GO" id="GO:0000224">
    <property type="term" value="F:peptide-N4-(N-acetyl-beta-glucosaminyl)asparagine amidase activity"/>
    <property type="evidence" value="ECO:0007669"/>
    <property type="project" value="UniProtKB-EC"/>
</dbReference>
<reference evidence="11" key="1">
    <citation type="submission" date="2025-08" db="UniProtKB">
        <authorList>
            <consortium name="RefSeq"/>
        </authorList>
    </citation>
    <scope>IDENTIFICATION</scope>
</reference>
<feature type="region of interest" description="Disordered" evidence="8">
    <location>
        <begin position="112"/>
        <end position="146"/>
    </location>
</feature>
<dbReference type="InterPro" id="IPR029071">
    <property type="entry name" value="Ubiquitin-like_domsf"/>
</dbReference>
<dbReference type="AlphaFoldDB" id="A0AAJ6T4V9"/>
<dbReference type="GeneID" id="105110816"/>
<dbReference type="InterPro" id="IPR018325">
    <property type="entry name" value="Rad4/PNGase_transGLS-fold"/>
</dbReference>
<comment type="subcellular location">
    <subcellularLocation>
        <location evidence="3">Cytoplasm</location>
    </subcellularLocation>
</comment>
<comment type="cofactor">
    <cofactor evidence="2">
        <name>Zn(2+)</name>
        <dbReference type="ChEBI" id="CHEBI:29105"/>
    </cofactor>
</comment>
<dbReference type="SMART" id="SM00460">
    <property type="entry name" value="TGc"/>
    <property type="match status" value="1"/>
</dbReference>
<dbReference type="FunFam" id="2.60.120.260:FF:000110">
    <property type="entry name" value="Peptide-N(4)-(N-acetyl-beta-glucosaminyl)asparagine amidase"/>
    <property type="match status" value="1"/>
</dbReference>
<accession>A0AAJ6T4V9</accession>
<dbReference type="EC" id="3.5.1.52" evidence="4"/>
<evidence type="ECO:0000256" key="8">
    <source>
        <dbReference type="SAM" id="MobiDB-lite"/>
    </source>
</evidence>
<evidence type="ECO:0000256" key="1">
    <source>
        <dbReference type="ARBA" id="ARBA00001650"/>
    </source>
</evidence>
<dbReference type="SUPFAM" id="SSF49785">
    <property type="entry name" value="Galactose-binding domain-like"/>
    <property type="match status" value="1"/>
</dbReference>
<dbReference type="PANTHER" id="PTHR48440:SF1">
    <property type="entry name" value="PAW DOMAIN-CONTAINING PROTEIN"/>
    <property type="match status" value="1"/>
</dbReference>
<evidence type="ECO:0000256" key="3">
    <source>
        <dbReference type="ARBA" id="ARBA00004496"/>
    </source>
</evidence>
<name>A0AAJ6T4V9_POPEU</name>
<feature type="domain" description="Transglutaminase-like" evidence="9">
    <location>
        <begin position="424"/>
        <end position="478"/>
    </location>
</feature>
<keyword evidence="10" id="KW-1185">Reference proteome</keyword>
<evidence type="ECO:0000313" key="11">
    <source>
        <dbReference type="RefSeq" id="XP_011004282.1"/>
    </source>
</evidence>
<dbReference type="KEGG" id="peu:105110816"/>
<dbReference type="SUPFAM" id="SSF54236">
    <property type="entry name" value="Ubiquitin-like"/>
    <property type="match status" value="1"/>
</dbReference>
<gene>
    <name evidence="11" type="primary">LOC105110816</name>
</gene>
<keyword evidence="6" id="KW-0963">Cytoplasm</keyword>
<dbReference type="PANTHER" id="PTHR48440">
    <property type="match status" value="1"/>
</dbReference>
<evidence type="ECO:0000313" key="10">
    <source>
        <dbReference type="Proteomes" id="UP000694918"/>
    </source>
</evidence>
<dbReference type="RefSeq" id="XP_011004282.1">
    <property type="nucleotide sequence ID" value="XM_011005980.1"/>
</dbReference>
<dbReference type="Pfam" id="PF03835">
    <property type="entry name" value="Rad4"/>
    <property type="match status" value="1"/>
</dbReference>
<dbReference type="InterPro" id="IPR008979">
    <property type="entry name" value="Galactose-bd-like_sf"/>
</dbReference>
<dbReference type="GO" id="GO:0005737">
    <property type="term" value="C:cytoplasm"/>
    <property type="evidence" value="ECO:0007669"/>
    <property type="project" value="UniProtKB-SubCell"/>
</dbReference>
<evidence type="ECO:0000256" key="7">
    <source>
        <dbReference type="ARBA" id="ARBA00032901"/>
    </source>
</evidence>
<evidence type="ECO:0000256" key="6">
    <source>
        <dbReference type="ARBA" id="ARBA00022490"/>
    </source>
</evidence>
<dbReference type="InterPro" id="IPR038765">
    <property type="entry name" value="Papain-like_cys_pep_sf"/>
</dbReference>
<proteinExistence type="predicted"/>